<evidence type="ECO:0000256" key="1">
    <source>
        <dbReference type="SAM" id="Phobius"/>
    </source>
</evidence>
<keyword evidence="3" id="KW-1185">Reference proteome</keyword>
<organism evidence="2 3">
    <name type="scientific">Beggiatoa alba B18LD</name>
    <dbReference type="NCBI Taxonomy" id="395493"/>
    <lineage>
        <taxon>Bacteria</taxon>
        <taxon>Pseudomonadati</taxon>
        <taxon>Pseudomonadota</taxon>
        <taxon>Gammaproteobacteria</taxon>
        <taxon>Thiotrichales</taxon>
        <taxon>Thiotrichaceae</taxon>
        <taxon>Beggiatoa</taxon>
    </lineage>
</organism>
<feature type="transmembrane region" description="Helical" evidence="1">
    <location>
        <begin position="20"/>
        <end position="39"/>
    </location>
</feature>
<reference evidence="2 3" key="1">
    <citation type="submission" date="2011-11" db="EMBL/GenBank/DDBJ databases">
        <title>Improved High-Quality Draft sequence of Beggiatoa alba B18lD.</title>
        <authorList>
            <consortium name="US DOE Joint Genome Institute"/>
            <person name="Lucas S."/>
            <person name="Han J."/>
            <person name="Lapidus A."/>
            <person name="Cheng J.-F."/>
            <person name="Goodwin L."/>
            <person name="Pitluck S."/>
            <person name="Peters L."/>
            <person name="Mikhailova N."/>
            <person name="Held B."/>
            <person name="Detter J.C."/>
            <person name="Han C."/>
            <person name="Tapia R."/>
            <person name="Land M."/>
            <person name="Hauser L."/>
            <person name="Kyrpides N."/>
            <person name="Ivanova N."/>
            <person name="Pagani I."/>
            <person name="Samuel K."/>
            <person name="Teske A."/>
            <person name="Mueller J."/>
            <person name="Woyke T."/>
        </authorList>
    </citation>
    <scope>NUCLEOTIDE SEQUENCE [LARGE SCALE GENOMIC DNA]</scope>
    <source>
        <strain evidence="2 3">B18LD</strain>
    </source>
</reference>
<protein>
    <submittedName>
        <fullName evidence="2">Prepilin-type N-terminal cleavage/methylation domain-containing protein</fullName>
    </submittedName>
</protein>
<dbReference type="InterPro" id="IPR012902">
    <property type="entry name" value="N_methyl_site"/>
</dbReference>
<dbReference type="OrthoDB" id="5296662at2"/>
<dbReference type="Pfam" id="PF07963">
    <property type="entry name" value="N_methyl"/>
    <property type="match status" value="1"/>
</dbReference>
<evidence type="ECO:0000313" key="2">
    <source>
        <dbReference type="EMBL" id="EIJ43888.1"/>
    </source>
</evidence>
<gene>
    <name evidence="2" type="ORF">BegalDRAFT_3062</name>
</gene>
<dbReference type="InterPro" id="IPR032092">
    <property type="entry name" value="PilW"/>
</dbReference>
<dbReference type="PROSITE" id="PS00409">
    <property type="entry name" value="PROKAR_NTER_METHYL"/>
    <property type="match status" value="1"/>
</dbReference>
<dbReference type="eggNOG" id="COG4966">
    <property type="taxonomic scope" value="Bacteria"/>
</dbReference>
<name>I3CJU5_9GAMM</name>
<evidence type="ECO:0000313" key="3">
    <source>
        <dbReference type="Proteomes" id="UP000005744"/>
    </source>
</evidence>
<sequence>MDNGIMNMKSKQKGFSLIEIMVALTISLILLAGVLTIFASSKRTYSLQAELSTLQDNARFVMDDMTFGLRMSGYYGCSTRSPTNLNTGARIEVENNVAIKDATGVSTVSKNTASSISKSDALTIRYYGSNLTLNPASLDLLQTTSAASLGTVRENLLVEQNTINTAFANPNANSFTLDASSVKPAIDSTIVISDCGGSLAYKVASVTGNTVAVKDLDGSTTTFRRTYAWPIEVFTNVTDSVRYEVRGVDNNGDGDANDPEDGYTLYKTDPNCTVAANCNMIPFIEGVQNMQVRLGLDTTGDGVPNQYIEPTANVDANRIIAVKITLLMRTANKRFDLGDTTEAKFTLDPAVIYEPNATANLTNEIGYRHRLFTSVIRIRNS</sequence>
<dbReference type="NCBIfam" id="TIGR02532">
    <property type="entry name" value="IV_pilin_GFxxxE"/>
    <property type="match status" value="1"/>
</dbReference>
<dbReference type="HOGENOM" id="CLU_724949_0_0_6"/>
<dbReference type="Pfam" id="PF16074">
    <property type="entry name" value="PilW"/>
    <property type="match status" value="1"/>
</dbReference>
<keyword evidence="1" id="KW-0472">Membrane</keyword>
<dbReference type="STRING" id="395493.BegalDRAFT_3062"/>
<dbReference type="Proteomes" id="UP000005744">
    <property type="component" value="Unassembled WGS sequence"/>
</dbReference>
<dbReference type="AlphaFoldDB" id="I3CJU5"/>
<keyword evidence="1" id="KW-0812">Transmembrane</keyword>
<dbReference type="EMBL" id="JH600070">
    <property type="protein sequence ID" value="EIJ43888.1"/>
    <property type="molecule type" value="Genomic_DNA"/>
</dbReference>
<dbReference type="GO" id="GO:0043683">
    <property type="term" value="P:type IV pilus assembly"/>
    <property type="evidence" value="ECO:0007669"/>
    <property type="project" value="InterPro"/>
</dbReference>
<keyword evidence="1" id="KW-1133">Transmembrane helix</keyword>
<proteinExistence type="predicted"/>
<accession>I3CJU5</accession>
<dbReference type="RefSeq" id="WP_002691473.1">
    <property type="nucleotide sequence ID" value="NZ_JH600070.1"/>
</dbReference>